<evidence type="ECO:0000313" key="2">
    <source>
        <dbReference type="Proteomes" id="UP000635606"/>
    </source>
</evidence>
<name>A0A8J3ZQS5_9ACTN</name>
<dbReference type="InterPro" id="IPR009267">
    <property type="entry name" value="NTP_transf_6"/>
</dbReference>
<sequence>MSSTGSRSSDTLSALVRANGWLMRVLAAVRDASVPDAWVGAGVLRDLVWGGRFGAGFDATLVRDVDVPFFDPSDLTRANDDRVTARLGERLPEVPWEAKNQAAVHTWYPAKFGGGPVEPLRSIRDAVGTWPETATAVVVRLNADDGIEICAPLGLDDLLDGVWRRNPRRVSVEASRARLDRHRPHERWPRVTVVPP</sequence>
<dbReference type="PANTHER" id="PTHR39166:SF1">
    <property type="entry name" value="BLL1166 PROTEIN"/>
    <property type="match status" value="1"/>
</dbReference>
<reference evidence="1" key="1">
    <citation type="submission" date="2021-01" db="EMBL/GenBank/DDBJ databases">
        <title>Whole genome shotgun sequence of Virgisporangium ochraceum NBRC 16418.</title>
        <authorList>
            <person name="Komaki H."/>
            <person name="Tamura T."/>
        </authorList>
    </citation>
    <scope>NUCLEOTIDE SEQUENCE</scope>
    <source>
        <strain evidence="1">NBRC 16418</strain>
    </source>
</reference>
<evidence type="ECO:0008006" key="3">
    <source>
        <dbReference type="Google" id="ProtNLM"/>
    </source>
</evidence>
<proteinExistence type="predicted"/>
<protein>
    <recommendedName>
        <fullName evidence="3">Nucleotidyltransferase family protein</fullName>
    </recommendedName>
</protein>
<organism evidence="1 2">
    <name type="scientific">Virgisporangium ochraceum</name>
    <dbReference type="NCBI Taxonomy" id="65505"/>
    <lineage>
        <taxon>Bacteria</taxon>
        <taxon>Bacillati</taxon>
        <taxon>Actinomycetota</taxon>
        <taxon>Actinomycetes</taxon>
        <taxon>Micromonosporales</taxon>
        <taxon>Micromonosporaceae</taxon>
        <taxon>Virgisporangium</taxon>
    </lineage>
</organism>
<dbReference type="Pfam" id="PF06042">
    <property type="entry name" value="NTP_transf_6"/>
    <property type="match status" value="1"/>
</dbReference>
<dbReference type="Proteomes" id="UP000635606">
    <property type="component" value="Unassembled WGS sequence"/>
</dbReference>
<dbReference type="EMBL" id="BOPH01000010">
    <property type="protein sequence ID" value="GIJ65841.1"/>
    <property type="molecule type" value="Genomic_DNA"/>
</dbReference>
<dbReference type="PANTHER" id="PTHR39166">
    <property type="entry name" value="BLL1166 PROTEIN"/>
    <property type="match status" value="1"/>
</dbReference>
<accession>A0A8J3ZQS5</accession>
<dbReference type="AlphaFoldDB" id="A0A8J3ZQS5"/>
<comment type="caution">
    <text evidence="1">The sequence shown here is derived from an EMBL/GenBank/DDBJ whole genome shotgun (WGS) entry which is preliminary data.</text>
</comment>
<keyword evidence="2" id="KW-1185">Reference proteome</keyword>
<evidence type="ECO:0000313" key="1">
    <source>
        <dbReference type="EMBL" id="GIJ65841.1"/>
    </source>
</evidence>
<dbReference type="RefSeq" id="WP_239159920.1">
    <property type="nucleotide sequence ID" value="NZ_BOPH01000010.1"/>
</dbReference>
<gene>
    <name evidence="1" type="ORF">Voc01_007580</name>
</gene>